<dbReference type="EMBL" id="NSJD01000001">
    <property type="protein sequence ID" value="PAT41396.1"/>
    <property type="molecule type" value="Genomic_DNA"/>
</dbReference>
<protein>
    <submittedName>
        <fullName evidence="2">Cobalt ABC transporter permease</fullName>
    </submittedName>
</protein>
<gene>
    <name evidence="2" type="ORF">CK623_00145</name>
</gene>
<name>A0A2A2AU80_9BURK</name>
<feature type="transmembrane region" description="Helical" evidence="1">
    <location>
        <begin position="54"/>
        <end position="73"/>
    </location>
</feature>
<accession>A0A2A2AU80</accession>
<reference evidence="2 3" key="1">
    <citation type="submission" date="2017-08" db="EMBL/GenBank/DDBJ databases">
        <title>WGS of Clinical strains of the CDC Group NO-1 linked to zoonotic infections in humans.</title>
        <authorList>
            <person name="Bernier A.-M."/>
            <person name="Bernard K."/>
        </authorList>
    </citation>
    <scope>NUCLEOTIDE SEQUENCE [LARGE SCALE GENOMIC DNA]</scope>
    <source>
        <strain evidence="2 3">NML79-0751</strain>
    </source>
</reference>
<sequence>MPFIPAIIAAFIGAIARALPSLIYRVMAALGLGLITYQGMNVLLNHVKQFAGSAFGALGAYPFMSELAGFFMLDKHVSIVLSAISVKLVLMGWDRVSGSVTRLGRR</sequence>
<dbReference type="Pfam" id="PF10734">
    <property type="entry name" value="DUF2523"/>
    <property type="match status" value="1"/>
</dbReference>
<comment type="caution">
    <text evidence="2">The sequence shown here is derived from an EMBL/GenBank/DDBJ whole genome shotgun (WGS) entry which is preliminary data.</text>
</comment>
<organism evidence="2 3">
    <name type="scientific">Vandammella animalimorsus</name>
    <dbReference type="NCBI Taxonomy" id="2029117"/>
    <lineage>
        <taxon>Bacteria</taxon>
        <taxon>Pseudomonadati</taxon>
        <taxon>Pseudomonadota</taxon>
        <taxon>Betaproteobacteria</taxon>
        <taxon>Burkholderiales</taxon>
        <taxon>Comamonadaceae</taxon>
        <taxon>Vandammella</taxon>
    </lineage>
</organism>
<dbReference type="Proteomes" id="UP000218644">
    <property type="component" value="Unassembled WGS sequence"/>
</dbReference>
<keyword evidence="1" id="KW-0812">Transmembrane</keyword>
<keyword evidence="1" id="KW-1133">Transmembrane helix</keyword>
<evidence type="ECO:0000313" key="3">
    <source>
        <dbReference type="Proteomes" id="UP000218644"/>
    </source>
</evidence>
<evidence type="ECO:0000256" key="1">
    <source>
        <dbReference type="SAM" id="Phobius"/>
    </source>
</evidence>
<dbReference type="RefSeq" id="WP_095555879.1">
    <property type="nucleotide sequence ID" value="NZ_NSJD01000001.1"/>
</dbReference>
<evidence type="ECO:0000313" key="2">
    <source>
        <dbReference type="EMBL" id="PAT41396.1"/>
    </source>
</evidence>
<dbReference type="InterPro" id="IPR019670">
    <property type="entry name" value="DUF2523"/>
</dbReference>
<dbReference type="AlphaFoldDB" id="A0A2A2AU80"/>
<keyword evidence="1" id="KW-0472">Membrane</keyword>
<proteinExistence type="predicted"/>